<evidence type="ECO:0000313" key="4">
    <source>
        <dbReference type="Proteomes" id="UP000316921"/>
    </source>
</evidence>
<dbReference type="GO" id="GO:0004022">
    <property type="term" value="F:alcohol dehydrogenase (NAD+) activity"/>
    <property type="evidence" value="ECO:0007669"/>
    <property type="project" value="UniProtKB-EC"/>
</dbReference>
<evidence type="ECO:0000259" key="2">
    <source>
        <dbReference type="SMART" id="SM00829"/>
    </source>
</evidence>
<proteinExistence type="predicted"/>
<dbReference type="InterPro" id="IPR011032">
    <property type="entry name" value="GroES-like_sf"/>
</dbReference>
<dbReference type="EMBL" id="CP036287">
    <property type="protein sequence ID" value="QDU69297.1"/>
    <property type="molecule type" value="Genomic_DNA"/>
</dbReference>
<evidence type="ECO:0000256" key="1">
    <source>
        <dbReference type="ARBA" id="ARBA00022857"/>
    </source>
</evidence>
<dbReference type="Pfam" id="PF08240">
    <property type="entry name" value="ADH_N"/>
    <property type="match status" value="1"/>
</dbReference>
<name>A0A518BQP3_9BACT</name>
<dbReference type="SUPFAM" id="SSF50129">
    <property type="entry name" value="GroES-like"/>
    <property type="match status" value="1"/>
</dbReference>
<evidence type="ECO:0000313" key="3">
    <source>
        <dbReference type="EMBL" id="QDU69297.1"/>
    </source>
</evidence>
<keyword evidence="3" id="KW-0560">Oxidoreductase</keyword>
<accession>A0A518BQP3</accession>
<dbReference type="AlphaFoldDB" id="A0A518BQP3"/>
<feature type="domain" description="Enoyl reductase (ER)" evidence="2">
    <location>
        <begin position="10"/>
        <end position="339"/>
    </location>
</feature>
<dbReference type="InterPro" id="IPR036291">
    <property type="entry name" value="NAD(P)-bd_dom_sf"/>
</dbReference>
<dbReference type="EC" id="1.1.1.1" evidence="3"/>
<dbReference type="InterPro" id="IPR051603">
    <property type="entry name" value="Zinc-ADH_QOR/CCCR"/>
</dbReference>
<sequence length="343" mass="36319">MKALRIHGHGDPSVLRLDDLPDPEPAPGQVLVRVLGVSINHLDLWVRRGMPGFKVEFPRILGCDGTGEVVAVGEGVTAFHPGQKVVLEPGYSSGRSEFDLEGLDHLAEDYAIRGEHGDGFDRELVAIEQRYLCPLPDGLDPVRAAAVPLAFLTAWGMIERAQLERGETVLVIAGSSGVGSAAIQIASHLGARVLATAGSDAKRQLALDLGAESVIDHHDPDWPREVKRLTDGDGADVVVEHVGPATWSGSMRSLARLGRLVTCGGTTGAKVEITLPHLFIKNQTILGSTMGPASALPQIFDRVARGIYQPVLDAAVPMSEARAAHERLESGGVVGKIVLLPGS</sequence>
<dbReference type="Gene3D" id="3.40.50.720">
    <property type="entry name" value="NAD(P)-binding Rossmann-like Domain"/>
    <property type="match status" value="1"/>
</dbReference>
<dbReference type="Gene3D" id="3.90.180.10">
    <property type="entry name" value="Medium-chain alcohol dehydrogenases, catalytic domain"/>
    <property type="match status" value="1"/>
</dbReference>
<dbReference type="PANTHER" id="PTHR44154:SF1">
    <property type="entry name" value="QUINONE OXIDOREDUCTASE"/>
    <property type="match status" value="1"/>
</dbReference>
<reference evidence="3 4" key="1">
    <citation type="submission" date="2019-02" db="EMBL/GenBank/DDBJ databases">
        <title>Deep-cultivation of Planctomycetes and their phenomic and genomic characterization uncovers novel biology.</title>
        <authorList>
            <person name="Wiegand S."/>
            <person name="Jogler M."/>
            <person name="Boedeker C."/>
            <person name="Pinto D."/>
            <person name="Vollmers J."/>
            <person name="Rivas-Marin E."/>
            <person name="Kohn T."/>
            <person name="Peeters S.H."/>
            <person name="Heuer A."/>
            <person name="Rast P."/>
            <person name="Oberbeckmann S."/>
            <person name="Bunk B."/>
            <person name="Jeske O."/>
            <person name="Meyerdierks A."/>
            <person name="Storesund J.E."/>
            <person name="Kallscheuer N."/>
            <person name="Luecker S."/>
            <person name="Lage O.M."/>
            <person name="Pohl T."/>
            <person name="Merkel B.J."/>
            <person name="Hornburger P."/>
            <person name="Mueller R.-W."/>
            <person name="Bruemmer F."/>
            <person name="Labrenz M."/>
            <person name="Spormann A.M."/>
            <person name="Op den Camp H."/>
            <person name="Overmann J."/>
            <person name="Amann R."/>
            <person name="Jetten M.S.M."/>
            <person name="Mascher T."/>
            <person name="Medema M.H."/>
            <person name="Devos D.P."/>
            <person name="Kaster A.-K."/>
            <person name="Ovreas L."/>
            <person name="Rohde M."/>
            <person name="Galperin M.Y."/>
            <person name="Jogler C."/>
        </authorList>
    </citation>
    <scope>NUCLEOTIDE SEQUENCE [LARGE SCALE GENOMIC DNA]</scope>
    <source>
        <strain evidence="3 4">Pla133</strain>
    </source>
</reference>
<keyword evidence="4" id="KW-1185">Reference proteome</keyword>
<dbReference type="PANTHER" id="PTHR44154">
    <property type="entry name" value="QUINONE OXIDOREDUCTASE"/>
    <property type="match status" value="1"/>
</dbReference>
<dbReference type="KEGG" id="pbap:Pla133_44160"/>
<organism evidence="3 4">
    <name type="scientific">Engelhardtia mirabilis</name>
    <dbReference type="NCBI Taxonomy" id="2528011"/>
    <lineage>
        <taxon>Bacteria</taxon>
        <taxon>Pseudomonadati</taxon>
        <taxon>Planctomycetota</taxon>
        <taxon>Planctomycetia</taxon>
        <taxon>Planctomycetia incertae sedis</taxon>
        <taxon>Engelhardtia</taxon>
    </lineage>
</organism>
<dbReference type="SMART" id="SM00829">
    <property type="entry name" value="PKS_ER"/>
    <property type="match status" value="1"/>
</dbReference>
<dbReference type="RefSeq" id="WP_419191816.1">
    <property type="nucleotide sequence ID" value="NZ_CP036287.1"/>
</dbReference>
<dbReference type="Proteomes" id="UP000316921">
    <property type="component" value="Chromosome"/>
</dbReference>
<dbReference type="InterPro" id="IPR013149">
    <property type="entry name" value="ADH-like_C"/>
</dbReference>
<protein>
    <submittedName>
        <fullName evidence="3">Alcohol dehydrogenase</fullName>
        <ecNumber evidence="3">1.1.1.1</ecNumber>
    </submittedName>
</protein>
<dbReference type="Pfam" id="PF00107">
    <property type="entry name" value="ADH_zinc_N"/>
    <property type="match status" value="1"/>
</dbReference>
<keyword evidence="1" id="KW-0521">NADP</keyword>
<dbReference type="SUPFAM" id="SSF51735">
    <property type="entry name" value="NAD(P)-binding Rossmann-fold domains"/>
    <property type="match status" value="1"/>
</dbReference>
<dbReference type="InterPro" id="IPR013154">
    <property type="entry name" value="ADH-like_N"/>
</dbReference>
<dbReference type="InterPro" id="IPR020843">
    <property type="entry name" value="ER"/>
</dbReference>
<gene>
    <name evidence="3" type="primary">adh</name>
    <name evidence="3" type="ORF">Pla133_44160</name>
</gene>